<dbReference type="InterPro" id="IPR015915">
    <property type="entry name" value="Kelch-typ_b-propeller"/>
</dbReference>
<name>A0AAN5CCQ9_9BILA</name>
<comment type="caution">
    <text evidence="2">The sequence shown here is derived from an EMBL/GenBank/DDBJ whole genome shotgun (WGS) entry which is preliminary data.</text>
</comment>
<dbReference type="Proteomes" id="UP001328107">
    <property type="component" value="Unassembled WGS sequence"/>
</dbReference>
<dbReference type="InterPro" id="IPR052821">
    <property type="entry name" value="F-box_only_SRC"/>
</dbReference>
<organism evidence="2 3">
    <name type="scientific">Pristionchus mayeri</name>
    <dbReference type="NCBI Taxonomy" id="1317129"/>
    <lineage>
        <taxon>Eukaryota</taxon>
        <taxon>Metazoa</taxon>
        <taxon>Ecdysozoa</taxon>
        <taxon>Nematoda</taxon>
        <taxon>Chromadorea</taxon>
        <taxon>Rhabditida</taxon>
        <taxon>Rhabditina</taxon>
        <taxon>Diplogasteromorpha</taxon>
        <taxon>Diplogasteroidea</taxon>
        <taxon>Neodiplogasteridae</taxon>
        <taxon>Pristionchus</taxon>
    </lineage>
</organism>
<gene>
    <name evidence="2" type="ORF">PMAYCL1PPCAC_10130</name>
</gene>
<sequence length="684" mass="77291">MENGDQPTCSKYWRESKKDLESDQEQENGLSEASLEGDLEPSPWQTAFPLTIIREIGDMLQISEVKNLRLVCRRWTSCLDASLLLKARRFAVNATAYQWEPIHYSHALYAPRIFPRMFHCGAHHPLTDKVYMFGGNGLQRHVDNYDFDAHFNDLWTFDLRVKRWDRLLVPGTPYPTPKSRSSLIAWREYLVLFGGFRRPNGRRVGIGAAEFPDRSDESEEDPSFIDMSGPARGSLPHEIHYLNVKKNVWETATPVPREGGLNFLGLHDHTAAVFGKWMIVAGGLRSTPWEESVFVNTHIFLFDLEERTWSRVRLLPPEIVDEKPNAPSVAELARGTLALIRPGRLLFHPAFPIRYPPAPPPPGIPAPIWQPPAQLLPIQALLHRSRDSLRCYFLDFDAENVLEGNWQWRPVEVVSPHILRPTGPLSAPVVVTSDNRVRLVCVVPDTRRIRCDADFDVYNGLQCLSSTVKREINIRLAQKTPAEFYESLTDSPFEFELDCFDLYKRVDYRALKESLRIRSGSNSLKLIVSVLQGRSGHIGDYKIRILPMDSRYAHIFTCGVTNFIEETTVGSLPTKGGGRSPHFASTNKTLQMVRQSTTKRVKLIQADLTALNESDALPNPHRRLVWEEVAERPSHEEHPVASHGLLLAQADGAILVTGGESRPDEEGVIDTSIGGGTWMANPVK</sequence>
<dbReference type="SUPFAM" id="SSF117281">
    <property type="entry name" value="Kelch motif"/>
    <property type="match status" value="1"/>
</dbReference>
<keyword evidence="3" id="KW-1185">Reference proteome</keyword>
<feature type="region of interest" description="Disordered" evidence="1">
    <location>
        <begin position="1"/>
        <end position="42"/>
    </location>
</feature>
<dbReference type="PANTHER" id="PTHR46432:SF1">
    <property type="entry name" value="F-BOX ONLY PROTEIN 42"/>
    <property type="match status" value="1"/>
</dbReference>
<evidence type="ECO:0000313" key="2">
    <source>
        <dbReference type="EMBL" id="GMR39935.1"/>
    </source>
</evidence>
<dbReference type="GO" id="GO:1990756">
    <property type="term" value="F:ubiquitin-like ligase-substrate adaptor activity"/>
    <property type="evidence" value="ECO:0007669"/>
    <property type="project" value="TreeGrafter"/>
</dbReference>
<dbReference type="EMBL" id="BTRK01000003">
    <property type="protein sequence ID" value="GMR39935.1"/>
    <property type="molecule type" value="Genomic_DNA"/>
</dbReference>
<dbReference type="AlphaFoldDB" id="A0AAN5CCQ9"/>
<feature type="region of interest" description="Disordered" evidence="1">
    <location>
        <begin position="658"/>
        <end position="684"/>
    </location>
</feature>
<protein>
    <recommendedName>
        <fullName evidence="4">F-box domain-containing protein</fullName>
    </recommendedName>
</protein>
<dbReference type="GO" id="GO:0019005">
    <property type="term" value="C:SCF ubiquitin ligase complex"/>
    <property type="evidence" value="ECO:0007669"/>
    <property type="project" value="TreeGrafter"/>
</dbReference>
<feature type="compositionally biased region" description="Basic and acidic residues" evidence="1">
    <location>
        <begin position="12"/>
        <end position="21"/>
    </location>
</feature>
<evidence type="ECO:0000313" key="3">
    <source>
        <dbReference type="Proteomes" id="UP001328107"/>
    </source>
</evidence>
<reference evidence="3" key="1">
    <citation type="submission" date="2022-10" db="EMBL/GenBank/DDBJ databases">
        <title>Genome assembly of Pristionchus species.</title>
        <authorList>
            <person name="Yoshida K."/>
            <person name="Sommer R.J."/>
        </authorList>
    </citation>
    <scope>NUCLEOTIDE SEQUENCE [LARGE SCALE GENOMIC DNA]</scope>
    <source>
        <strain evidence="3">RS5460</strain>
    </source>
</reference>
<dbReference type="PANTHER" id="PTHR46432">
    <property type="entry name" value="F-BOX ONLY PROTEIN 42"/>
    <property type="match status" value="1"/>
</dbReference>
<dbReference type="Gene3D" id="2.120.10.80">
    <property type="entry name" value="Kelch-type beta propeller"/>
    <property type="match status" value="1"/>
</dbReference>
<evidence type="ECO:0008006" key="4">
    <source>
        <dbReference type="Google" id="ProtNLM"/>
    </source>
</evidence>
<proteinExistence type="predicted"/>
<evidence type="ECO:0000256" key="1">
    <source>
        <dbReference type="SAM" id="MobiDB-lite"/>
    </source>
</evidence>
<accession>A0AAN5CCQ9</accession>